<keyword evidence="3" id="KW-1185">Reference proteome</keyword>
<organism evidence="2 3">
    <name type="scientific">Nephila pilipes</name>
    <name type="common">Giant wood spider</name>
    <name type="synonym">Nephila maculata</name>
    <dbReference type="NCBI Taxonomy" id="299642"/>
    <lineage>
        <taxon>Eukaryota</taxon>
        <taxon>Metazoa</taxon>
        <taxon>Ecdysozoa</taxon>
        <taxon>Arthropoda</taxon>
        <taxon>Chelicerata</taxon>
        <taxon>Arachnida</taxon>
        <taxon>Araneae</taxon>
        <taxon>Araneomorphae</taxon>
        <taxon>Entelegynae</taxon>
        <taxon>Araneoidea</taxon>
        <taxon>Nephilidae</taxon>
        <taxon>Nephila</taxon>
    </lineage>
</organism>
<feature type="region of interest" description="Disordered" evidence="1">
    <location>
        <begin position="52"/>
        <end position="74"/>
    </location>
</feature>
<dbReference type="AlphaFoldDB" id="A0A8X6N045"/>
<evidence type="ECO:0000313" key="2">
    <source>
        <dbReference type="EMBL" id="GFS86472.1"/>
    </source>
</evidence>
<comment type="caution">
    <text evidence="2">The sequence shown here is derived from an EMBL/GenBank/DDBJ whole genome shotgun (WGS) entry which is preliminary data.</text>
</comment>
<name>A0A8X6N045_NEPPI</name>
<accession>A0A8X6N045</accession>
<dbReference type="EMBL" id="BMAW01098778">
    <property type="protein sequence ID" value="GFS86472.1"/>
    <property type="molecule type" value="Genomic_DNA"/>
</dbReference>
<gene>
    <name evidence="2" type="ORF">NPIL_121051</name>
</gene>
<evidence type="ECO:0000256" key="1">
    <source>
        <dbReference type="SAM" id="MobiDB-lite"/>
    </source>
</evidence>
<proteinExistence type="predicted"/>
<sequence length="74" mass="8451">MEFLRFSNFTESYLTITYLISDMIRKRNLATEEAMPPFNSLFSNCSGTPIESLSDEEMSIPDPPIFTSTGFKKN</sequence>
<dbReference type="Proteomes" id="UP000887013">
    <property type="component" value="Unassembled WGS sequence"/>
</dbReference>
<evidence type="ECO:0000313" key="3">
    <source>
        <dbReference type="Proteomes" id="UP000887013"/>
    </source>
</evidence>
<protein>
    <submittedName>
        <fullName evidence="2">Uncharacterized protein</fullName>
    </submittedName>
</protein>
<reference evidence="2" key="1">
    <citation type="submission" date="2020-08" db="EMBL/GenBank/DDBJ databases">
        <title>Multicomponent nature underlies the extraordinary mechanical properties of spider dragline silk.</title>
        <authorList>
            <person name="Kono N."/>
            <person name="Nakamura H."/>
            <person name="Mori M."/>
            <person name="Yoshida Y."/>
            <person name="Ohtoshi R."/>
            <person name="Malay A.D."/>
            <person name="Moran D.A.P."/>
            <person name="Tomita M."/>
            <person name="Numata K."/>
            <person name="Arakawa K."/>
        </authorList>
    </citation>
    <scope>NUCLEOTIDE SEQUENCE</scope>
</reference>